<dbReference type="EMBL" id="JAPWTK010000106">
    <property type="protein sequence ID" value="KAJ8949995.1"/>
    <property type="molecule type" value="Genomic_DNA"/>
</dbReference>
<keyword evidence="1" id="KW-0175">Coiled coil</keyword>
<sequence>MLEKCVNDHEDEKAYIQGVLKNKEDILVSLHQETKEMLLKNHSLNAEIDKYAKQLEEKEQERQNQQNNANIFQVELRDKQLVVDQLQKNLETQYTRYLESNNENNKLKAYIGQLEDRVKYFSTEIEQ</sequence>
<feature type="coiled-coil region" evidence="1">
    <location>
        <begin position="41"/>
        <end position="75"/>
    </location>
</feature>
<organism evidence="2 3">
    <name type="scientific">Aromia moschata</name>
    <dbReference type="NCBI Taxonomy" id="1265417"/>
    <lineage>
        <taxon>Eukaryota</taxon>
        <taxon>Metazoa</taxon>
        <taxon>Ecdysozoa</taxon>
        <taxon>Arthropoda</taxon>
        <taxon>Hexapoda</taxon>
        <taxon>Insecta</taxon>
        <taxon>Pterygota</taxon>
        <taxon>Neoptera</taxon>
        <taxon>Endopterygota</taxon>
        <taxon>Coleoptera</taxon>
        <taxon>Polyphaga</taxon>
        <taxon>Cucujiformia</taxon>
        <taxon>Chrysomeloidea</taxon>
        <taxon>Cerambycidae</taxon>
        <taxon>Cerambycinae</taxon>
        <taxon>Callichromatini</taxon>
        <taxon>Aromia</taxon>
    </lineage>
</organism>
<dbReference type="Proteomes" id="UP001162162">
    <property type="component" value="Unassembled WGS sequence"/>
</dbReference>
<reference evidence="2" key="1">
    <citation type="journal article" date="2023" name="Insect Mol. Biol.">
        <title>Genome sequencing provides insights into the evolution of gene families encoding plant cell wall-degrading enzymes in longhorned beetles.</title>
        <authorList>
            <person name="Shin N.R."/>
            <person name="Okamura Y."/>
            <person name="Kirsch R."/>
            <person name="Pauchet Y."/>
        </authorList>
    </citation>
    <scope>NUCLEOTIDE SEQUENCE</scope>
    <source>
        <strain evidence="2">AMC_N1</strain>
    </source>
</reference>
<evidence type="ECO:0000256" key="1">
    <source>
        <dbReference type="SAM" id="Coils"/>
    </source>
</evidence>
<comment type="caution">
    <text evidence="2">The sequence shown here is derived from an EMBL/GenBank/DDBJ whole genome shotgun (WGS) entry which is preliminary data.</text>
</comment>
<name>A0AAV8YG08_9CUCU</name>
<accession>A0AAV8YG08</accession>
<protein>
    <submittedName>
        <fullName evidence="2">Uncharacterized protein</fullName>
    </submittedName>
</protein>
<gene>
    <name evidence="2" type="ORF">NQ318_002405</name>
</gene>
<dbReference type="AlphaFoldDB" id="A0AAV8YG08"/>
<evidence type="ECO:0000313" key="2">
    <source>
        <dbReference type="EMBL" id="KAJ8949995.1"/>
    </source>
</evidence>
<keyword evidence="3" id="KW-1185">Reference proteome</keyword>
<proteinExistence type="predicted"/>
<evidence type="ECO:0000313" key="3">
    <source>
        <dbReference type="Proteomes" id="UP001162162"/>
    </source>
</evidence>